<evidence type="ECO:0000313" key="8">
    <source>
        <dbReference type="Proteomes" id="UP000007635"/>
    </source>
</evidence>
<dbReference type="PROSITE" id="PS50835">
    <property type="entry name" value="IG_LIKE"/>
    <property type="match status" value="2"/>
</dbReference>
<dbReference type="InterPro" id="IPR013783">
    <property type="entry name" value="Ig-like_fold"/>
</dbReference>
<dbReference type="InterPro" id="IPR036179">
    <property type="entry name" value="Ig-like_dom_sf"/>
</dbReference>
<keyword evidence="5" id="KW-0732">Signal</keyword>
<dbReference type="PANTHER" id="PTHR46484">
    <property type="entry name" value="SI:CH211-171H4.5-RELATED"/>
    <property type="match status" value="1"/>
</dbReference>
<protein>
    <recommendedName>
        <fullName evidence="6">Ig-like domain-containing protein</fullName>
    </recommendedName>
</protein>
<feature type="signal peptide" evidence="5">
    <location>
        <begin position="1"/>
        <end position="19"/>
    </location>
</feature>
<dbReference type="GeneTree" id="ENSGT01150000286924"/>
<feature type="domain" description="Ig-like" evidence="6">
    <location>
        <begin position="236"/>
        <end position="319"/>
    </location>
</feature>
<evidence type="ECO:0000259" key="6">
    <source>
        <dbReference type="PROSITE" id="PS50835"/>
    </source>
</evidence>
<evidence type="ECO:0000256" key="5">
    <source>
        <dbReference type="SAM" id="SignalP"/>
    </source>
</evidence>
<dbReference type="InterPro" id="IPR013162">
    <property type="entry name" value="CD80_C2-set"/>
</dbReference>
<evidence type="ECO:0000256" key="3">
    <source>
        <dbReference type="ARBA" id="ARBA00023157"/>
    </source>
</evidence>
<dbReference type="Ensembl" id="ENSGACT00000045227.1">
    <property type="protein sequence ID" value="ENSGACP00000062493.1"/>
    <property type="gene ID" value="ENSGACG00000030217.1"/>
</dbReference>
<dbReference type="InterPro" id="IPR007110">
    <property type="entry name" value="Ig-like_dom"/>
</dbReference>
<feature type="domain" description="Ig-like" evidence="6">
    <location>
        <begin position="135"/>
        <end position="229"/>
    </location>
</feature>
<keyword evidence="4" id="KW-1133">Transmembrane helix</keyword>
<dbReference type="Pfam" id="PF08205">
    <property type="entry name" value="C2-set_2"/>
    <property type="match status" value="1"/>
</dbReference>
<dbReference type="Pfam" id="PF13927">
    <property type="entry name" value="Ig_3"/>
    <property type="match status" value="1"/>
</dbReference>
<dbReference type="InterPro" id="IPR003599">
    <property type="entry name" value="Ig_sub"/>
</dbReference>
<accession>A0AAQ4RIT0</accession>
<dbReference type="PANTHER" id="PTHR46484:SF8">
    <property type="entry name" value="B-CELL RECEPTOR CD22-LIKE-RELATED"/>
    <property type="match status" value="1"/>
</dbReference>
<organism evidence="7 8">
    <name type="scientific">Gasterosteus aculeatus aculeatus</name>
    <name type="common">three-spined stickleback</name>
    <dbReference type="NCBI Taxonomy" id="481459"/>
    <lineage>
        <taxon>Eukaryota</taxon>
        <taxon>Metazoa</taxon>
        <taxon>Chordata</taxon>
        <taxon>Craniata</taxon>
        <taxon>Vertebrata</taxon>
        <taxon>Euteleostomi</taxon>
        <taxon>Actinopterygii</taxon>
        <taxon>Neopterygii</taxon>
        <taxon>Teleostei</taxon>
        <taxon>Neoteleostei</taxon>
        <taxon>Acanthomorphata</taxon>
        <taxon>Eupercaria</taxon>
        <taxon>Perciformes</taxon>
        <taxon>Cottioidei</taxon>
        <taxon>Gasterosteales</taxon>
        <taxon>Gasterosteidae</taxon>
        <taxon>Gasterosteus</taxon>
    </lineage>
</organism>
<feature type="chain" id="PRO_5042850719" description="Ig-like domain-containing protein" evidence="5">
    <location>
        <begin position="20"/>
        <end position="390"/>
    </location>
</feature>
<feature type="transmembrane region" description="Helical" evidence="4">
    <location>
        <begin position="331"/>
        <end position="355"/>
    </location>
</feature>
<sequence>MAAALTLLLIGSLLQGAQSKEFKAFVPQTIEVLRGSCVTIPCSFEIEDKHESNLDDTCRAQWFNDDTLVFDSKDPQTRLNNGELTGDLTKKTCTTTLNNIQPAGSNSYFFRLECDNKLKYSFKQTITISVTDVPPRPTLTPSALKVEEGASVSLRCSAPAPCLSHPPTVTWTKGLGDTVETLQENEDRTKVLTSVVTFTASHKHHGETISCEASYHKQDGSAESAATLTADVSYSPKVTTVSVRPSGPVLEDSSVTLTCSSTANPAVKNYTWYRADGEQETFIGTGRVLTIKASKEDNPFLCTAHNDVGVGRSNNTHIDVQCLDRGSSCGVLLSAVAGVSLSVNLLFSVCIVFLWKSRRNVKPEEVDQTYMSLDHRDKSPEYDVIAQTSR</sequence>
<keyword evidence="2 4" id="KW-0472">Membrane</keyword>
<dbReference type="AlphaFoldDB" id="A0AAQ4RIT0"/>
<proteinExistence type="predicted"/>
<evidence type="ECO:0000256" key="4">
    <source>
        <dbReference type="SAM" id="Phobius"/>
    </source>
</evidence>
<reference evidence="7" key="3">
    <citation type="submission" date="2025-09" db="UniProtKB">
        <authorList>
            <consortium name="Ensembl"/>
        </authorList>
    </citation>
    <scope>IDENTIFICATION</scope>
</reference>
<keyword evidence="8" id="KW-1185">Reference proteome</keyword>
<dbReference type="Proteomes" id="UP000007635">
    <property type="component" value="Chromosome XX"/>
</dbReference>
<keyword evidence="3" id="KW-1015">Disulfide bond</keyword>
<evidence type="ECO:0000313" key="7">
    <source>
        <dbReference type="Ensembl" id="ENSGACP00000062493.1"/>
    </source>
</evidence>
<evidence type="ECO:0000256" key="2">
    <source>
        <dbReference type="ARBA" id="ARBA00023136"/>
    </source>
</evidence>
<comment type="subcellular location">
    <subcellularLocation>
        <location evidence="1">Membrane</location>
        <topology evidence="1">Single-pass membrane protein</topology>
    </subcellularLocation>
</comment>
<reference evidence="7 8" key="1">
    <citation type="journal article" date="2021" name="G3 (Bethesda)">
        <title>Improved contiguity of the threespine stickleback genome using long-read sequencing.</title>
        <authorList>
            <person name="Nath S."/>
            <person name="Shaw D.E."/>
            <person name="White M.A."/>
        </authorList>
    </citation>
    <scope>NUCLEOTIDE SEQUENCE [LARGE SCALE GENOMIC DNA]</scope>
    <source>
        <strain evidence="7 8">Lake Benthic</strain>
    </source>
</reference>
<dbReference type="SMART" id="SM00409">
    <property type="entry name" value="IG"/>
    <property type="match status" value="3"/>
</dbReference>
<dbReference type="Gene3D" id="2.60.40.10">
    <property type="entry name" value="Immunoglobulins"/>
    <property type="match status" value="3"/>
</dbReference>
<evidence type="ECO:0000256" key="1">
    <source>
        <dbReference type="ARBA" id="ARBA00004167"/>
    </source>
</evidence>
<keyword evidence="4" id="KW-0812">Transmembrane</keyword>
<reference evidence="7" key="2">
    <citation type="submission" date="2025-08" db="UniProtKB">
        <authorList>
            <consortium name="Ensembl"/>
        </authorList>
    </citation>
    <scope>IDENTIFICATION</scope>
</reference>
<name>A0AAQ4RIT0_GASAC</name>
<dbReference type="SUPFAM" id="SSF48726">
    <property type="entry name" value="Immunoglobulin"/>
    <property type="match status" value="3"/>
</dbReference>
<dbReference type="GO" id="GO:0016020">
    <property type="term" value="C:membrane"/>
    <property type="evidence" value="ECO:0007669"/>
    <property type="project" value="UniProtKB-SubCell"/>
</dbReference>